<dbReference type="PANTHER" id="PTHR21063">
    <property type="entry name" value="LFA-3"/>
    <property type="match status" value="1"/>
</dbReference>
<proteinExistence type="predicted"/>
<name>A0ABQ8LA04_LABRO</name>
<keyword evidence="1" id="KW-1133">Transmembrane helix</keyword>
<evidence type="ECO:0000256" key="1">
    <source>
        <dbReference type="SAM" id="Phobius"/>
    </source>
</evidence>
<dbReference type="PANTHER" id="PTHR21063:SF4">
    <property type="entry name" value="CD48 ANTIGEN-RELATED"/>
    <property type="match status" value="1"/>
</dbReference>
<evidence type="ECO:0000313" key="3">
    <source>
        <dbReference type="Proteomes" id="UP000830375"/>
    </source>
</evidence>
<dbReference type="Proteomes" id="UP000830375">
    <property type="component" value="Unassembled WGS sequence"/>
</dbReference>
<evidence type="ECO:0000313" key="2">
    <source>
        <dbReference type="EMBL" id="KAI2647588.1"/>
    </source>
</evidence>
<keyword evidence="3" id="KW-1185">Reference proteome</keyword>
<organism evidence="2 3">
    <name type="scientific">Labeo rohita</name>
    <name type="common">Indian major carp</name>
    <name type="synonym">Cyprinus rohita</name>
    <dbReference type="NCBI Taxonomy" id="84645"/>
    <lineage>
        <taxon>Eukaryota</taxon>
        <taxon>Metazoa</taxon>
        <taxon>Chordata</taxon>
        <taxon>Craniata</taxon>
        <taxon>Vertebrata</taxon>
        <taxon>Euteleostomi</taxon>
        <taxon>Actinopterygii</taxon>
        <taxon>Neopterygii</taxon>
        <taxon>Teleostei</taxon>
        <taxon>Ostariophysi</taxon>
        <taxon>Cypriniformes</taxon>
        <taxon>Cyprinidae</taxon>
        <taxon>Labeoninae</taxon>
        <taxon>Labeonini</taxon>
        <taxon>Labeo</taxon>
    </lineage>
</organism>
<dbReference type="Gene3D" id="2.60.40.10">
    <property type="entry name" value="Immunoglobulins"/>
    <property type="match status" value="1"/>
</dbReference>
<sequence length="270" mass="30854">MADNITTYNDDNDDWRFRDRLKLDNQTGSLTITNTTTEHAGVYQLEINHIRTLFHPKIFGGVKSVSVLERDWVTLNFDLTEIMDDDLIRWRFGNENTLIAEINAEADSFTVYDDVLDGRFRDRLKLDKQTGSLTITNITTEHVGVYQRQTNHMIRSFILTVYSELNIGALSLSKSHPNYIRNKNQHLNITELCQTCSDSVHCYDSVEAVVRLVVTALMGVAAAAAVIVLIYDIKSRRAEQDDFQHSSSSKRDIGNSISGEWSQFELRTRD</sequence>
<dbReference type="SUPFAM" id="SSF48726">
    <property type="entry name" value="Immunoglobulin"/>
    <property type="match status" value="2"/>
</dbReference>
<dbReference type="InterPro" id="IPR013783">
    <property type="entry name" value="Ig-like_fold"/>
</dbReference>
<dbReference type="EMBL" id="JACTAM010000252">
    <property type="protein sequence ID" value="KAI2647588.1"/>
    <property type="molecule type" value="Genomic_DNA"/>
</dbReference>
<keyword evidence="1" id="KW-0812">Transmembrane</keyword>
<dbReference type="InterPro" id="IPR036179">
    <property type="entry name" value="Ig-like_dom_sf"/>
</dbReference>
<keyword evidence="1" id="KW-0472">Membrane</keyword>
<protein>
    <submittedName>
        <fullName evidence="2">SLAM family member 9</fullName>
    </submittedName>
</protein>
<gene>
    <name evidence="2" type="ORF">H4Q32_025463</name>
</gene>
<dbReference type="Gene3D" id="2.60.40.2710">
    <property type="match status" value="1"/>
</dbReference>
<feature type="transmembrane region" description="Helical" evidence="1">
    <location>
        <begin position="208"/>
        <end position="231"/>
    </location>
</feature>
<comment type="caution">
    <text evidence="2">The sequence shown here is derived from an EMBL/GenBank/DDBJ whole genome shotgun (WGS) entry which is preliminary data.</text>
</comment>
<reference evidence="2 3" key="1">
    <citation type="submission" date="2022-01" db="EMBL/GenBank/DDBJ databases">
        <title>A high-quality chromosome-level genome assembly of rohu carp, Labeo rohita.</title>
        <authorList>
            <person name="Arick M.A. II"/>
            <person name="Hsu C.-Y."/>
            <person name="Magbanua Z."/>
            <person name="Pechanova O."/>
            <person name="Grover C."/>
            <person name="Miller E."/>
            <person name="Thrash A."/>
            <person name="Ezzel L."/>
            <person name="Alam S."/>
            <person name="Benzie J."/>
            <person name="Hamilton M."/>
            <person name="Karsi A."/>
            <person name="Lawrence M.L."/>
            <person name="Peterson D.G."/>
        </authorList>
    </citation>
    <scope>NUCLEOTIDE SEQUENCE [LARGE SCALE GENOMIC DNA]</scope>
    <source>
        <strain evidence="3">BAU-BD-2019</strain>
        <tissue evidence="2">Blood</tissue>
    </source>
</reference>
<accession>A0ABQ8LA04</accession>